<dbReference type="Gene3D" id="3.40.250.10">
    <property type="entry name" value="Rhodanese-like domain"/>
    <property type="match status" value="1"/>
</dbReference>
<dbReference type="OrthoDB" id="9800872at2"/>
<dbReference type="SMART" id="SM00450">
    <property type="entry name" value="RHOD"/>
    <property type="match status" value="1"/>
</dbReference>
<dbReference type="PANTHER" id="PTHR43031">
    <property type="entry name" value="FAD-DEPENDENT OXIDOREDUCTASE"/>
    <property type="match status" value="1"/>
</dbReference>
<dbReference type="PROSITE" id="PS50206">
    <property type="entry name" value="RHODANESE_3"/>
    <property type="match status" value="1"/>
</dbReference>
<name>A0A0P9EPQ5_9BACL</name>
<reference evidence="3 4" key="1">
    <citation type="submission" date="2015-09" db="EMBL/GenBank/DDBJ databases">
        <title>Draft genome sequence of Alicyclobacillus ferrooxydans DSM 22381.</title>
        <authorList>
            <person name="Hemp J."/>
        </authorList>
    </citation>
    <scope>NUCLEOTIDE SEQUENCE [LARGE SCALE GENOMIC DNA]</scope>
    <source>
        <strain evidence="3 4">TC-34</strain>
    </source>
</reference>
<dbReference type="EMBL" id="LJCO01000008">
    <property type="protein sequence ID" value="KPV45481.1"/>
    <property type="molecule type" value="Genomic_DNA"/>
</dbReference>
<keyword evidence="4" id="KW-1185">Reference proteome</keyword>
<organism evidence="3 4">
    <name type="scientific">Alicyclobacillus ferrooxydans</name>
    <dbReference type="NCBI Taxonomy" id="471514"/>
    <lineage>
        <taxon>Bacteria</taxon>
        <taxon>Bacillati</taxon>
        <taxon>Bacillota</taxon>
        <taxon>Bacilli</taxon>
        <taxon>Bacillales</taxon>
        <taxon>Alicyclobacillaceae</taxon>
        <taxon>Alicyclobacillus</taxon>
    </lineage>
</organism>
<accession>A0A0P9EPQ5</accession>
<dbReference type="InterPro" id="IPR036873">
    <property type="entry name" value="Rhodanese-like_dom_sf"/>
</dbReference>
<comment type="caution">
    <text evidence="3">The sequence shown here is derived from an EMBL/GenBank/DDBJ whole genome shotgun (WGS) entry which is preliminary data.</text>
</comment>
<sequence length="133" mass="14797">MPGRSLDLHSSWVIVLVVVVLFVLWRWWSGRGINKLNSGALEARIKEKPNSIELVDVREPSEYKGGHIAFAKNIPLGQIDRKLDTLPKDKDIVFVCQSGARSMMAARKAKKAGLQAIYNLSGGMSAWRGPVKR</sequence>
<dbReference type="Pfam" id="PF00581">
    <property type="entry name" value="Rhodanese"/>
    <property type="match status" value="1"/>
</dbReference>
<protein>
    <recommendedName>
        <fullName evidence="2">Rhodanese domain-containing protein</fullName>
    </recommendedName>
</protein>
<dbReference type="InterPro" id="IPR050229">
    <property type="entry name" value="GlpE_sulfurtransferase"/>
</dbReference>
<feature type="transmembrane region" description="Helical" evidence="1">
    <location>
        <begin position="12"/>
        <end position="28"/>
    </location>
</feature>
<evidence type="ECO:0000256" key="1">
    <source>
        <dbReference type="SAM" id="Phobius"/>
    </source>
</evidence>
<dbReference type="PATRIC" id="fig|471514.4.peg.71"/>
<keyword evidence="1" id="KW-1133">Transmembrane helix</keyword>
<evidence type="ECO:0000313" key="3">
    <source>
        <dbReference type="EMBL" id="KPV45481.1"/>
    </source>
</evidence>
<gene>
    <name evidence="3" type="ORF">AN477_00510</name>
</gene>
<evidence type="ECO:0000313" key="4">
    <source>
        <dbReference type="Proteomes" id="UP000050482"/>
    </source>
</evidence>
<dbReference type="CDD" id="cd00158">
    <property type="entry name" value="RHOD"/>
    <property type="match status" value="1"/>
</dbReference>
<dbReference type="PANTHER" id="PTHR43031:SF1">
    <property type="entry name" value="PYRIDINE NUCLEOTIDE-DISULPHIDE OXIDOREDUCTASE"/>
    <property type="match status" value="1"/>
</dbReference>
<dbReference type="STRING" id="471514.AN477_00510"/>
<proteinExistence type="predicted"/>
<dbReference type="AlphaFoldDB" id="A0A0P9EPQ5"/>
<dbReference type="Proteomes" id="UP000050482">
    <property type="component" value="Unassembled WGS sequence"/>
</dbReference>
<dbReference type="SUPFAM" id="SSF52821">
    <property type="entry name" value="Rhodanese/Cell cycle control phosphatase"/>
    <property type="match status" value="1"/>
</dbReference>
<keyword evidence="1" id="KW-0812">Transmembrane</keyword>
<keyword evidence="1" id="KW-0472">Membrane</keyword>
<feature type="domain" description="Rhodanese" evidence="2">
    <location>
        <begin position="48"/>
        <end position="133"/>
    </location>
</feature>
<evidence type="ECO:0000259" key="2">
    <source>
        <dbReference type="PROSITE" id="PS50206"/>
    </source>
</evidence>
<dbReference type="InterPro" id="IPR001763">
    <property type="entry name" value="Rhodanese-like_dom"/>
</dbReference>